<gene>
    <name evidence="1" type="primary">ZMYM1</name>
    <name evidence="1" type="ORF">CEXT_264031</name>
</gene>
<name>A0AAV4MCW9_CAEEX</name>
<sequence length="209" mass="24447">MAEKVKDTIMEEVKKAGYFSFSIDSIPDISHTDQLTLIIRYVSPEDEKAEEPGRCNDILRGIREDFDALEKQEKNKLPNTEYRTTRRIIRSKRQRNYENSSDPDALDELSSSDKFRIKSFIPILDALESNLGRRASVYDDVVKIFSFLADLILLKVELQRGVELLMQEYPEDVNQNLTVELFHFHTYVRQTHKPSKKNPTLSHTDYIWC</sequence>
<dbReference type="Proteomes" id="UP001054945">
    <property type="component" value="Unassembled WGS sequence"/>
</dbReference>
<evidence type="ECO:0000313" key="2">
    <source>
        <dbReference type="Proteomes" id="UP001054945"/>
    </source>
</evidence>
<organism evidence="1 2">
    <name type="scientific">Caerostris extrusa</name>
    <name type="common">Bark spider</name>
    <name type="synonym">Caerostris bankana</name>
    <dbReference type="NCBI Taxonomy" id="172846"/>
    <lineage>
        <taxon>Eukaryota</taxon>
        <taxon>Metazoa</taxon>
        <taxon>Ecdysozoa</taxon>
        <taxon>Arthropoda</taxon>
        <taxon>Chelicerata</taxon>
        <taxon>Arachnida</taxon>
        <taxon>Araneae</taxon>
        <taxon>Araneomorphae</taxon>
        <taxon>Entelegynae</taxon>
        <taxon>Araneoidea</taxon>
        <taxon>Araneidae</taxon>
        <taxon>Caerostris</taxon>
    </lineage>
</organism>
<reference evidence="1 2" key="1">
    <citation type="submission" date="2021-06" db="EMBL/GenBank/DDBJ databases">
        <title>Caerostris extrusa draft genome.</title>
        <authorList>
            <person name="Kono N."/>
            <person name="Arakawa K."/>
        </authorList>
    </citation>
    <scope>NUCLEOTIDE SEQUENCE [LARGE SCALE GENOMIC DNA]</scope>
</reference>
<accession>A0AAV4MCW9</accession>
<protein>
    <submittedName>
        <fullName evidence="1">Zinc finger MYM-type protein 1</fullName>
    </submittedName>
</protein>
<comment type="caution">
    <text evidence="1">The sequence shown here is derived from an EMBL/GenBank/DDBJ whole genome shotgun (WGS) entry which is preliminary data.</text>
</comment>
<keyword evidence="2" id="KW-1185">Reference proteome</keyword>
<evidence type="ECO:0000313" key="1">
    <source>
        <dbReference type="EMBL" id="GIX69251.1"/>
    </source>
</evidence>
<proteinExistence type="predicted"/>
<dbReference type="EMBL" id="BPLR01019563">
    <property type="protein sequence ID" value="GIX69251.1"/>
    <property type="molecule type" value="Genomic_DNA"/>
</dbReference>
<dbReference type="AlphaFoldDB" id="A0AAV4MCW9"/>